<evidence type="ECO:0000259" key="3">
    <source>
        <dbReference type="SMART" id="SM00148"/>
    </source>
</evidence>
<dbReference type="AlphaFoldDB" id="A0A667ZEM7"/>
<dbReference type="PANTHER" id="PTHR13593">
    <property type="match status" value="1"/>
</dbReference>
<dbReference type="GO" id="GO:0006629">
    <property type="term" value="P:lipid metabolic process"/>
    <property type="evidence" value="ECO:0007669"/>
    <property type="project" value="InterPro"/>
</dbReference>
<dbReference type="GO" id="GO:0008081">
    <property type="term" value="F:phosphoric diester hydrolase activity"/>
    <property type="evidence" value="ECO:0007669"/>
    <property type="project" value="InterPro"/>
</dbReference>
<evidence type="ECO:0000256" key="1">
    <source>
        <dbReference type="SAM" id="MobiDB-lite"/>
    </source>
</evidence>
<name>A0A667ZEM7_9TELE</name>
<dbReference type="InterPro" id="IPR051057">
    <property type="entry name" value="PI-PLC_domain"/>
</dbReference>
<feature type="domain" description="Phosphatidylinositol-specific phospholipase C X" evidence="3">
    <location>
        <begin position="49"/>
        <end position="190"/>
    </location>
</feature>
<feature type="region of interest" description="Disordered" evidence="1">
    <location>
        <begin position="308"/>
        <end position="336"/>
    </location>
</feature>
<dbReference type="InterPro" id="IPR017946">
    <property type="entry name" value="PLC-like_Pdiesterase_TIM-brl"/>
</dbReference>
<keyword evidence="5" id="KW-1185">Reference proteome</keyword>
<dbReference type="SMART" id="SM00148">
    <property type="entry name" value="PLCXc"/>
    <property type="match status" value="1"/>
</dbReference>
<dbReference type="PANTHER" id="PTHR13593:SF147">
    <property type="entry name" value="1-PHOSPHATIDYLINOSITOL PHOSPHODIESTERASE-LIKE-RELATED"/>
    <property type="match status" value="1"/>
</dbReference>
<reference evidence="4" key="2">
    <citation type="submission" date="2025-08" db="UniProtKB">
        <authorList>
            <consortium name="Ensembl"/>
        </authorList>
    </citation>
    <scope>IDENTIFICATION</scope>
</reference>
<accession>A0A667ZEM7</accession>
<dbReference type="InterPro" id="IPR000909">
    <property type="entry name" value="PLipase_C_PInositol-sp_X_dom"/>
</dbReference>
<keyword evidence="2" id="KW-0732">Signal</keyword>
<feature type="chain" id="PRO_5025413990" description="Phosphatidylinositol-specific phospholipase C X domain-containing protein" evidence="2">
    <location>
        <begin position="24"/>
        <end position="336"/>
    </location>
</feature>
<dbReference type="GeneTree" id="ENSGT00390000010118"/>
<evidence type="ECO:0000313" key="4">
    <source>
        <dbReference type="Ensembl" id="ENSMMDP00005041545.1"/>
    </source>
</evidence>
<evidence type="ECO:0000313" key="5">
    <source>
        <dbReference type="Proteomes" id="UP000472263"/>
    </source>
</evidence>
<feature type="signal peptide" evidence="2">
    <location>
        <begin position="1"/>
        <end position="23"/>
    </location>
</feature>
<protein>
    <recommendedName>
        <fullName evidence="3">Phosphatidylinositol-specific phospholipase C X domain-containing protein</fullName>
    </recommendedName>
</protein>
<dbReference type="Gene3D" id="3.20.20.190">
    <property type="entry name" value="Phosphatidylinositol (PI) phosphodiesterase"/>
    <property type="match status" value="1"/>
</dbReference>
<dbReference type="PROSITE" id="PS51257">
    <property type="entry name" value="PROKAR_LIPOPROTEIN"/>
    <property type="match status" value="1"/>
</dbReference>
<organism evidence="4 5">
    <name type="scientific">Myripristis murdjan</name>
    <name type="common">pinecone soldierfish</name>
    <dbReference type="NCBI Taxonomy" id="586833"/>
    <lineage>
        <taxon>Eukaryota</taxon>
        <taxon>Metazoa</taxon>
        <taxon>Chordata</taxon>
        <taxon>Craniata</taxon>
        <taxon>Vertebrata</taxon>
        <taxon>Euteleostomi</taxon>
        <taxon>Actinopterygii</taxon>
        <taxon>Neopterygii</taxon>
        <taxon>Teleostei</taxon>
        <taxon>Neoteleostei</taxon>
        <taxon>Acanthomorphata</taxon>
        <taxon>Holocentriformes</taxon>
        <taxon>Holocentridae</taxon>
        <taxon>Myripristis</taxon>
    </lineage>
</organism>
<proteinExistence type="predicted"/>
<reference evidence="4" key="3">
    <citation type="submission" date="2025-09" db="UniProtKB">
        <authorList>
            <consortium name="Ensembl"/>
        </authorList>
    </citation>
    <scope>IDENTIFICATION</scope>
</reference>
<dbReference type="Ensembl" id="ENSMMDT00005042391.1">
    <property type="protein sequence ID" value="ENSMMDP00005041545.1"/>
    <property type="gene ID" value="ENSMMDG00005019189.1"/>
</dbReference>
<sequence>MLCAFKFVSCILLFVFFTTSCSGSAIGFNDDPGLQESDYNLNWMESIPDDTPLSAISIPGTHESLTLYGGPLIRCQAWTLDKQLKVGLRYFDVHAGNWFVGQKSVDIVSDSRWMFRQYITFEEVLEIILDFLKVHDSETVLLRVKLHGLYQKKIAKMIIKLITNIKKRVWTEFSVPKLKKVRGKIVFIQSDAFNYGTLNHDTFFPDDDRFRNIEKKIKKVKKYLKVAEENCAHHIVLTDTTATSFLNNPKKVALGVNKQLNDLVVEHKQNSVIPGCLGVITMNFPSSDLIKKIIQIKPCICSNNTVASPKTTLDSTPEAPSTPYQTSDQGPETTAE</sequence>
<dbReference type="InParanoid" id="A0A667ZEM7"/>
<dbReference type="Proteomes" id="UP000472263">
    <property type="component" value="Chromosome 11"/>
</dbReference>
<evidence type="ECO:0000256" key="2">
    <source>
        <dbReference type="SAM" id="SignalP"/>
    </source>
</evidence>
<dbReference type="Pfam" id="PF00388">
    <property type="entry name" value="PI-PLC-X"/>
    <property type="match status" value="1"/>
</dbReference>
<dbReference type="PROSITE" id="PS50007">
    <property type="entry name" value="PIPLC_X_DOMAIN"/>
    <property type="match status" value="1"/>
</dbReference>
<reference evidence="4" key="1">
    <citation type="submission" date="2019-06" db="EMBL/GenBank/DDBJ databases">
        <authorList>
            <consortium name="Wellcome Sanger Institute Data Sharing"/>
        </authorList>
    </citation>
    <scope>NUCLEOTIDE SEQUENCE [LARGE SCALE GENOMIC DNA]</scope>
</reference>
<dbReference type="SUPFAM" id="SSF51695">
    <property type="entry name" value="PLC-like phosphodiesterases"/>
    <property type="match status" value="1"/>
</dbReference>